<evidence type="ECO:0000256" key="2">
    <source>
        <dbReference type="ARBA" id="ARBA00022475"/>
    </source>
</evidence>
<reference evidence="7 8" key="1">
    <citation type="submission" date="2023-09" db="EMBL/GenBank/DDBJ databases">
        <title>Nesidiocoris tenuis whole genome shotgun sequence.</title>
        <authorList>
            <person name="Shibata T."/>
            <person name="Shimoda M."/>
            <person name="Kobayashi T."/>
            <person name="Uehara T."/>
        </authorList>
    </citation>
    <scope>NUCLEOTIDE SEQUENCE [LARGE SCALE GENOMIC DNA]</scope>
    <source>
        <strain evidence="7 8">Japan</strain>
    </source>
</reference>
<dbReference type="InterPro" id="IPR013604">
    <property type="entry name" value="7TM_chemorcpt"/>
</dbReference>
<feature type="transmembrane region" description="Helical" evidence="6">
    <location>
        <begin position="12"/>
        <end position="32"/>
    </location>
</feature>
<sequence>MTTGKGDFSPFLLNSGLCMANLTAIFVAGDVLKKKSFEIGRSLCNLDIRQMPEKTANEVAMLLLSIENRLTGVQLGGLFYVNLPSLVSVISAITNSIVVIVQLKSSSS</sequence>
<evidence type="ECO:0000256" key="6">
    <source>
        <dbReference type="SAM" id="Phobius"/>
    </source>
</evidence>
<evidence type="ECO:0000313" key="8">
    <source>
        <dbReference type="Proteomes" id="UP001307889"/>
    </source>
</evidence>
<evidence type="ECO:0000256" key="1">
    <source>
        <dbReference type="ARBA" id="ARBA00004651"/>
    </source>
</evidence>
<dbReference type="EMBL" id="AP028916">
    <property type="protein sequence ID" value="BES98033.1"/>
    <property type="molecule type" value="Genomic_DNA"/>
</dbReference>
<keyword evidence="4 6" id="KW-1133">Transmembrane helix</keyword>
<evidence type="ECO:0000313" key="7">
    <source>
        <dbReference type="EMBL" id="BES98033.1"/>
    </source>
</evidence>
<evidence type="ECO:0000256" key="5">
    <source>
        <dbReference type="ARBA" id="ARBA00023136"/>
    </source>
</evidence>
<organism evidence="7 8">
    <name type="scientific">Nesidiocoris tenuis</name>
    <dbReference type="NCBI Taxonomy" id="355587"/>
    <lineage>
        <taxon>Eukaryota</taxon>
        <taxon>Metazoa</taxon>
        <taxon>Ecdysozoa</taxon>
        <taxon>Arthropoda</taxon>
        <taxon>Hexapoda</taxon>
        <taxon>Insecta</taxon>
        <taxon>Pterygota</taxon>
        <taxon>Neoptera</taxon>
        <taxon>Paraneoptera</taxon>
        <taxon>Hemiptera</taxon>
        <taxon>Heteroptera</taxon>
        <taxon>Panheteroptera</taxon>
        <taxon>Cimicomorpha</taxon>
        <taxon>Miridae</taxon>
        <taxon>Dicyphina</taxon>
        <taxon>Nesidiocoris</taxon>
    </lineage>
</organism>
<keyword evidence="3 6" id="KW-0812">Transmembrane</keyword>
<evidence type="ECO:0000256" key="3">
    <source>
        <dbReference type="ARBA" id="ARBA00022692"/>
    </source>
</evidence>
<feature type="transmembrane region" description="Helical" evidence="6">
    <location>
        <begin position="78"/>
        <end position="103"/>
    </location>
</feature>
<keyword evidence="5 6" id="KW-0472">Membrane</keyword>
<accession>A0ABN7B1B3</accession>
<name>A0ABN7B1B3_9HEMI</name>
<dbReference type="Proteomes" id="UP001307889">
    <property type="component" value="Chromosome 8"/>
</dbReference>
<gene>
    <name evidence="7" type="ORF">NTJ_10848</name>
</gene>
<keyword evidence="2" id="KW-1003">Cell membrane</keyword>
<dbReference type="Pfam" id="PF08395">
    <property type="entry name" value="7tm_7"/>
    <property type="match status" value="1"/>
</dbReference>
<comment type="subcellular location">
    <subcellularLocation>
        <location evidence="1">Cell membrane</location>
        <topology evidence="1">Multi-pass membrane protein</topology>
    </subcellularLocation>
</comment>
<proteinExistence type="predicted"/>
<evidence type="ECO:0000256" key="4">
    <source>
        <dbReference type="ARBA" id="ARBA00022989"/>
    </source>
</evidence>
<keyword evidence="8" id="KW-1185">Reference proteome</keyword>
<protein>
    <submittedName>
        <fullName evidence="7">Uncharacterized protein</fullName>
    </submittedName>
</protein>